<geneLocation type="plasmid" evidence="2 3">
    <name>p1</name>
</geneLocation>
<keyword evidence="3" id="KW-1185">Reference proteome</keyword>
<dbReference type="SMART" id="SM00671">
    <property type="entry name" value="SEL1"/>
    <property type="match status" value="10"/>
</dbReference>
<feature type="signal peptide" evidence="1">
    <location>
        <begin position="1"/>
        <end position="28"/>
    </location>
</feature>
<feature type="chain" id="PRO_5046798209" evidence="1">
    <location>
        <begin position="29"/>
        <end position="687"/>
    </location>
</feature>
<dbReference type="PANTHER" id="PTHR11102:SF160">
    <property type="entry name" value="ERAD-ASSOCIATED E3 UBIQUITIN-PROTEIN LIGASE COMPONENT HRD3"/>
    <property type="match status" value="1"/>
</dbReference>
<dbReference type="PANTHER" id="PTHR11102">
    <property type="entry name" value="SEL-1-LIKE PROTEIN"/>
    <property type="match status" value="1"/>
</dbReference>
<reference evidence="2 3" key="1">
    <citation type="submission" date="2018-09" db="EMBL/GenBank/DDBJ databases">
        <title>Rhizobium sp. MAE2-X.</title>
        <authorList>
            <person name="Lee Y."/>
            <person name="Jeon C.O."/>
        </authorList>
    </citation>
    <scope>NUCLEOTIDE SEQUENCE [LARGE SCALE GENOMIC DNA]</scope>
    <source>
        <strain evidence="2 3">MAE2-X</strain>
        <plasmid evidence="2 3">p1</plasmid>
    </source>
</reference>
<dbReference type="EMBL" id="CP032406">
    <property type="protein sequence ID" value="QRF54353.1"/>
    <property type="molecule type" value="Genomic_DNA"/>
</dbReference>
<name>A0ABX7F2L9_9HYPH</name>
<dbReference type="Proteomes" id="UP000596351">
    <property type="component" value="Plasmid p1"/>
</dbReference>
<organism evidence="2 3">
    <name type="scientific">Rhizobium rosettiformans</name>
    <dbReference type="NCBI Taxonomy" id="1368430"/>
    <lineage>
        <taxon>Bacteria</taxon>
        <taxon>Pseudomonadati</taxon>
        <taxon>Pseudomonadota</taxon>
        <taxon>Alphaproteobacteria</taxon>
        <taxon>Hyphomicrobiales</taxon>
        <taxon>Rhizobiaceae</taxon>
        <taxon>Rhizobium/Agrobacterium group</taxon>
        <taxon>Rhizobium</taxon>
    </lineage>
</organism>
<gene>
    <name evidence="2" type="ORF">D4A92_22815</name>
</gene>
<dbReference type="InterPro" id="IPR050767">
    <property type="entry name" value="Sel1_AlgK"/>
</dbReference>
<keyword evidence="2" id="KW-0614">Plasmid</keyword>
<dbReference type="SUPFAM" id="SSF81901">
    <property type="entry name" value="HCP-like"/>
    <property type="match status" value="3"/>
</dbReference>
<dbReference type="InterPro" id="IPR006597">
    <property type="entry name" value="Sel1-like"/>
</dbReference>
<evidence type="ECO:0000313" key="3">
    <source>
        <dbReference type="Proteomes" id="UP000596351"/>
    </source>
</evidence>
<dbReference type="RefSeq" id="WP_203020888.1">
    <property type="nucleotide sequence ID" value="NZ_CP032406.1"/>
</dbReference>
<keyword evidence="1" id="KW-0732">Signal</keyword>
<evidence type="ECO:0000313" key="2">
    <source>
        <dbReference type="EMBL" id="QRF54353.1"/>
    </source>
</evidence>
<evidence type="ECO:0000256" key="1">
    <source>
        <dbReference type="SAM" id="SignalP"/>
    </source>
</evidence>
<dbReference type="InterPro" id="IPR011990">
    <property type="entry name" value="TPR-like_helical_dom_sf"/>
</dbReference>
<dbReference type="Pfam" id="PF08238">
    <property type="entry name" value="Sel1"/>
    <property type="match status" value="9"/>
</dbReference>
<protein>
    <submittedName>
        <fullName evidence="2">Sel1 repeat family protein</fullName>
    </submittedName>
</protein>
<proteinExistence type="predicted"/>
<accession>A0ABX7F2L9</accession>
<dbReference type="Gene3D" id="1.25.40.10">
    <property type="entry name" value="Tetratricopeptide repeat domain"/>
    <property type="match status" value="2"/>
</dbReference>
<sequence>MNRSKLLSGTAVLIALSLAGPATGMAWASSTDSDQDPTKLVKIVKSEASADKRSDALTRLEQLAISDPDAKRRLAELYLVGEGVDGDAAKALRLLEEAGADGSTVALRKLASLYRSGDIVELDRGKALALTRRAAELNDSWAQLSLSDTLRKGDGVDQDIETAISWLEKSAAAGNATAQLRLGSFLADGKLIPQDETRAIELLEKSVAKGNAGAKIELAGLLMRDGERADPERGAQLLREAAESDDKAKMRLAELLVSGELIELDLPQGISMFEELSAGGNSKATKALISIYSGGEISADAGRLVELHTRLADAGDADALVRLGEIYRDGIIVPADLPRSLEFFKAAEESGSSRAWRRVAEAALRGFGEDADPDKAVSILRAEIDKGNLDASIYLADILAAGDYVDADLVAARTLYENAAEGGKVNAHRQLARLYLAGVYGAAQKIRARDHLNAAIDKGDEASIVTLANAHLSGSFGRQSDARLGLKLLQDGRQEGISAATTTLAEVYFRGRGVGRDAGQAVRILTEEADKGNAAAARALIEAYRSGKGKSFPASAPRARAALEKYSALLNETQKTREAFLIDARIAASLAQYEQLDEKIAGVPVSQRRGYIEALRSANQNAYVYVVQKGLKKVGRYDGPINGLLTASTIRAIREICEAGPSGDRCRMGPLHSAAAKVVSARLEAIY</sequence>